<dbReference type="AlphaFoldDB" id="H6RUM5"/>
<keyword evidence="5 7" id="KW-0456">Lyase</keyword>
<dbReference type="GO" id="GO:0006520">
    <property type="term" value="P:amino acid metabolic process"/>
    <property type="evidence" value="ECO:0007669"/>
    <property type="project" value="InterPro"/>
</dbReference>
<evidence type="ECO:0000313" key="9">
    <source>
        <dbReference type="EMBL" id="CCG03192.1"/>
    </source>
</evidence>
<dbReference type="eggNOG" id="COG0076">
    <property type="taxonomic scope" value="Bacteria"/>
</dbReference>
<evidence type="ECO:0000256" key="8">
    <source>
        <dbReference type="SAM" id="MobiDB-lite"/>
    </source>
</evidence>
<evidence type="ECO:0000256" key="2">
    <source>
        <dbReference type="ARBA" id="ARBA00009533"/>
    </source>
</evidence>
<keyword evidence="10" id="KW-1185">Reference proteome</keyword>
<evidence type="ECO:0000256" key="6">
    <source>
        <dbReference type="PIRSR" id="PIRSR602129-50"/>
    </source>
</evidence>
<dbReference type="GO" id="GO:0004058">
    <property type="term" value="F:aromatic-L-amino-acid decarboxylase activity"/>
    <property type="evidence" value="ECO:0007669"/>
    <property type="project" value="UniProtKB-ARBA"/>
</dbReference>
<dbReference type="HOGENOM" id="CLU_011856_3_1_11"/>
<dbReference type="PANTHER" id="PTHR11999:SF70">
    <property type="entry name" value="MIP05841P"/>
    <property type="match status" value="1"/>
</dbReference>
<dbReference type="PRINTS" id="PR00800">
    <property type="entry name" value="YHDCRBOXLASE"/>
</dbReference>
<reference evidence="9 10" key="1">
    <citation type="journal article" date="2012" name="J. Bacteriol.">
        <title>Genome Sequence of Blastococcus saxobsidens DD2, a Stone-Inhabiting Bacterium.</title>
        <authorList>
            <person name="Chouaia B."/>
            <person name="Crotti E."/>
            <person name="Brusetti L."/>
            <person name="Daffonchio D."/>
            <person name="Essoussi I."/>
            <person name="Nouioui I."/>
            <person name="Sbissi I."/>
            <person name="Ghodhbane-Gtari F."/>
            <person name="Gtari M."/>
            <person name="Vacherie B."/>
            <person name="Barbe V."/>
            <person name="Medigue C."/>
            <person name="Gury J."/>
            <person name="Pujic P."/>
            <person name="Normand P."/>
        </authorList>
    </citation>
    <scope>NUCLEOTIDE SEQUENCE [LARGE SCALE GENOMIC DNA]</scope>
    <source>
        <strain evidence="9 10">DD2</strain>
    </source>
</reference>
<dbReference type="GO" id="GO:0019752">
    <property type="term" value="P:carboxylic acid metabolic process"/>
    <property type="evidence" value="ECO:0007669"/>
    <property type="project" value="InterPro"/>
</dbReference>
<evidence type="ECO:0000313" key="10">
    <source>
        <dbReference type="Proteomes" id="UP000007517"/>
    </source>
</evidence>
<accession>H6RUM5</accession>
<comment type="cofactor">
    <cofactor evidence="1 6 7">
        <name>pyridoxal 5'-phosphate</name>
        <dbReference type="ChEBI" id="CHEBI:597326"/>
    </cofactor>
</comment>
<evidence type="ECO:0000256" key="7">
    <source>
        <dbReference type="RuleBase" id="RU000382"/>
    </source>
</evidence>
<dbReference type="SUPFAM" id="SSF53383">
    <property type="entry name" value="PLP-dependent transferases"/>
    <property type="match status" value="1"/>
</dbReference>
<dbReference type="GO" id="GO:0005737">
    <property type="term" value="C:cytoplasm"/>
    <property type="evidence" value="ECO:0007669"/>
    <property type="project" value="TreeGrafter"/>
</dbReference>
<feature type="modified residue" description="N6-(pyridoxal phosphate)lysine" evidence="6">
    <location>
        <position position="306"/>
    </location>
</feature>
<evidence type="ECO:0000256" key="4">
    <source>
        <dbReference type="ARBA" id="ARBA00022898"/>
    </source>
</evidence>
<dbReference type="Gene3D" id="3.90.1150.10">
    <property type="entry name" value="Aspartate Aminotransferase, domain 1"/>
    <property type="match status" value="1"/>
</dbReference>
<reference evidence="10" key="2">
    <citation type="submission" date="2012-02" db="EMBL/GenBank/DDBJ databases">
        <title>Complete genome sequence of Blastococcus saxobsidens strain DD2.</title>
        <authorList>
            <person name="Genoscope."/>
        </authorList>
    </citation>
    <scope>NUCLEOTIDE SEQUENCE [LARGE SCALE GENOMIC DNA]</scope>
    <source>
        <strain evidence="10">DD2</strain>
    </source>
</reference>
<keyword evidence="4 6" id="KW-0663">Pyridoxal phosphate</keyword>
<dbReference type="EC" id="4.1.1.25" evidence="9"/>
<organism evidence="9 10">
    <name type="scientific">Blastococcus saxobsidens (strain DD2)</name>
    <dbReference type="NCBI Taxonomy" id="1146883"/>
    <lineage>
        <taxon>Bacteria</taxon>
        <taxon>Bacillati</taxon>
        <taxon>Actinomycetota</taxon>
        <taxon>Actinomycetes</taxon>
        <taxon>Geodermatophilales</taxon>
        <taxon>Geodermatophilaceae</taxon>
        <taxon>Blastococcus</taxon>
    </lineage>
</organism>
<dbReference type="InterPro" id="IPR015421">
    <property type="entry name" value="PyrdxlP-dep_Trfase_major"/>
</dbReference>
<dbReference type="Gene3D" id="1.20.1340.10">
    <property type="entry name" value="dopa decarboxylase, N-terminal domain"/>
    <property type="match status" value="1"/>
</dbReference>
<sequence length="572" mass="61087">MTEPAPHMTPEQFRRHGHEIVDWIADYWTRIGSLPVRSPVSPGDVRDSLPASAPEQGEPFDAILADLDRVVVPGVTHWQHPGFFGYFPANTSGPSVLGDLVSAGLGVQGMSWVTSPAATELEQHVMDWLADLLGLPESFRSSGTGGGVVQDSSSGANLVALLAALHRASGGATVRQGVEPERATVYVSSETHSSMEKAVRIAGLGTDAVRIVEVGGDLAMNPGALAARLERDVARGYRPVLVCATVGTTSTTAVDPLAAIGPICRQYGVWLHVDAAYAGVSAVVPELRKLQAGVEWADSYTTDAHKWLLTGFDATLFWVADRAALTGALSILPDYLRNAATDAGAVVDFRDWQIPLGRRFRALKLWFVVRWYGAEGLRAHIRSHVAMAQELAGWAEADERFDVVAPHPLSLVCLKPRWPEGVDADVATMTLLDRLNDGGEVFLTHTTVGREPVLRVAVGSPATTRAHVERVWTLLVEGHDWLAADFAAQAAEQAAARAADRERAETERDRARAEQERSDQAGAEETEQLGADQREAGGAATEQLEAGAPQAAEVHSDGQAVADAAESTGGRS</sequence>
<dbReference type="Pfam" id="PF00282">
    <property type="entry name" value="Pyridoxal_deC"/>
    <property type="match status" value="1"/>
</dbReference>
<dbReference type="STRING" id="1146883.BLASA_2287"/>
<dbReference type="PANTHER" id="PTHR11999">
    <property type="entry name" value="GROUP II PYRIDOXAL-5-PHOSPHATE DECARBOXYLASE"/>
    <property type="match status" value="1"/>
</dbReference>
<feature type="compositionally biased region" description="Basic and acidic residues" evidence="8">
    <location>
        <begin position="498"/>
        <end position="519"/>
    </location>
</feature>
<name>H6RUM5_BLASD</name>
<dbReference type="GO" id="GO:0030170">
    <property type="term" value="F:pyridoxal phosphate binding"/>
    <property type="evidence" value="ECO:0007669"/>
    <property type="project" value="InterPro"/>
</dbReference>
<evidence type="ECO:0000256" key="5">
    <source>
        <dbReference type="ARBA" id="ARBA00023239"/>
    </source>
</evidence>
<dbReference type="Gene3D" id="3.40.640.10">
    <property type="entry name" value="Type I PLP-dependent aspartate aminotransferase-like (Major domain)"/>
    <property type="match status" value="1"/>
</dbReference>
<dbReference type="RefSeq" id="WP_014376075.1">
    <property type="nucleotide sequence ID" value="NC_016943.1"/>
</dbReference>
<dbReference type="EMBL" id="FO117623">
    <property type="protein sequence ID" value="CCG03192.1"/>
    <property type="molecule type" value="Genomic_DNA"/>
</dbReference>
<dbReference type="InterPro" id="IPR010977">
    <property type="entry name" value="Aromatic_deC"/>
</dbReference>
<comment type="similarity">
    <text evidence="2 7">Belongs to the group II decarboxylase family.</text>
</comment>
<feature type="region of interest" description="Disordered" evidence="8">
    <location>
        <begin position="496"/>
        <end position="572"/>
    </location>
</feature>
<gene>
    <name evidence="9" type="primary">tdcA</name>
    <name evidence="9" type="ordered locus">BLASA_2287</name>
</gene>
<dbReference type="InterPro" id="IPR015422">
    <property type="entry name" value="PyrdxlP-dep_Trfase_small"/>
</dbReference>
<dbReference type="KEGG" id="bsd:BLASA_2287"/>
<evidence type="ECO:0000256" key="3">
    <source>
        <dbReference type="ARBA" id="ARBA00022793"/>
    </source>
</evidence>
<keyword evidence="3" id="KW-0210">Decarboxylase</keyword>
<dbReference type="InterPro" id="IPR002129">
    <property type="entry name" value="PyrdxlP-dep_de-COase"/>
</dbReference>
<dbReference type="GO" id="GO:0004837">
    <property type="term" value="F:tyrosine decarboxylase activity"/>
    <property type="evidence" value="ECO:0007669"/>
    <property type="project" value="UniProtKB-EC"/>
</dbReference>
<evidence type="ECO:0000256" key="1">
    <source>
        <dbReference type="ARBA" id="ARBA00001933"/>
    </source>
</evidence>
<dbReference type="InterPro" id="IPR015424">
    <property type="entry name" value="PyrdxlP-dep_Trfase"/>
</dbReference>
<proteinExistence type="inferred from homology"/>
<protein>
    <submittedName>
        <fullName evidence="9">Tyrosine decarboxylase 1</fullName>
        <ecNumber evidence="9">4.1.1.25</ecNumber>
    </submittedName>
</protein>
<dbReference type="Proteomes" id="UP000007517">
    <property type="component" value="Chromosome"/>
</dbReference>